<dbReference type="Proteomes" id="UP000469440">
    <property type="component" value="Unassembled WGS sequence"/>
</dbReference>
<organism evidence="1 3">
    <name type="scientific">Caproicibacter fermentans</name>
    <dbReference type="NCBI Taxonomy" id="2576756"/>
    <lineage>
        <taxon>Bacteria</taxon>
        <taxon>Bacillati</taxon>
        <taxon>Bacillota</taxon>
        <taxon>Clostridia</taxon>
        <taxon>Eubacteriales</taxon>
        <taxon>Acutalibacteraceae</taxon>
        <taxon>Caproicibacter</taxon>
    </lineage>
</organism>
<dbReference type="EMBL" id="CP060286">
    <property type="protein sequence ID" value="QNK41263.1"/>
    <property type="molecule type" value="Genomic_DNA"/>
</dbReference>
<protein>
    <submittedName>
        <fullName evidence="2">Aldose 1-epimerase family protein</fullName>
    </submittedName>
    <submittedName>
        <fullName evidence="1">Protein LacX, plasmid</fullName>
    </submittedName>
</protein>
<evidence type="ECO:0000313" key="1">
    <source>
        <dbReference type="EMBL" id="MVB12995.1"/>
    </source>
</evidence>
<dbReference type="Pfam" id="PF01263">
    <property type="entry name" value="Aldose_epim"/>
    <property type="match status" value="1"/>
</dbReference>
<dbReference type="RefSeq" id="WP_066644182.1">
    <property type="nucleotide sequence ID" value="NZ_CP060286.1"/>
</dbReference>
<dbReference type="CDD" id="cd09024">
    <property type="entry name" value="Aldose_epim_lacX"/>
    <property type="match status" value="1"/>
</dbReference>
<dbReference type="SUPFAM" id="SSF74650">
    <property type="entry name" value="Galactose mutarotase-like"/>
    <property type="match status" value="1"/>
</dbReference>
<dbReference type="GO" id="GO:0030246">
    <property type="term" value="F:carbohydrate binding"/>
    <property type="evidence" value="ECO:0007669"/>
    <property type="project" value="InterPro"/>
</dbReference>
<accession>A0A7G8TCC2</accession>
<dbReference type="OrthoDB" id="9795355at2"/>
<gene>
    <name evidence="1" type="primary">lacX</name>
    <name evidence="1" type="ORF">CAFE_37480</name>
    <name evidence="2" type="ORF">HCR03_02870</name>
</gene>
<proteinExistence type="predicted"/>
<accession>A0A6N8I4V4</accession>
<dbReference type="GO" id="GO:0016853">
    <property type="term" value="F:isomerase activity"/>
    <property type="evidence" value="ECO:0007669"/>
    <property type="project" value="InterPro"/>
</dbReference>
<dbReference type="AlphaFoldDB" id="A0A6N8I4V4"/>
<dbReference type="InterPro" id="IPR008183">
    <property type="entry name" value="Aldose_1/G6P_1-epimerase"/>
</dbReference>
<reference evidence="2 4" key="2">
    <citation type="submission" date="2020-08" db="EMBL/GenBank/DDBJ databases">
        <title>The isolate Caproiciproducens sp. 7D4C2 produces n-caproate at mildly acidic conditions from hexoses: genome and rBOX comparison with related strains and chain-elongating bacteria.</title>
        <authorList>
            <person name="Esquivel-Elizondo S."/>
            <person name="Bagci C."/>
            <person name="Temovska M."/>
            <person name="Jeon B.S."/>
            <person name="Bessarab I."/>
            <person name="Williams R.B.H."/>
            <person name="Huson D.H."/>
            <person name="Angenent L.T."/>
        </authorList>
    </citation>
    <scope>NUCLEOTIDE SEQUENCE [LARGE SCALE GENOMIC DNA]</scope>
    <source>
        <strain evidence="2 4">7D4C2</strain>
    </source>
</reference>
<evidence type="ECO:0000313" key="4">
    <source>
        <dbReference type="Proteomes" id="UP000515909"/>
    </source>
</evidence>
<reference evidence="1 3" key="1">
    <citation type="submission" date="2019-09" db="EMBL/GenBank/DDBJ databases">
        <title>Genome sequence of Clostridium sp. EA1.</title>
        <authorList>
            <person name="Poehlein A."/>
            <person name="Bengelsdorf F.R."/>
            <person name="Daniel R."/>
        </authorList>
    </citation>
    <scope>NUCLEOTIDE SEQUENCE [LARGE SCALE GENOMIC DNA]</scope>
    <source>
        <strain evidence="1 3">EA1</strain>
    </source>
</reference>
<dbReference type="Gene3D" id="2.70.98.10">
    <property type="match status" value="1"/>
</dbReference>
<dbReference type="InterPro" id="IPR037481">
    <property type="entry name" value="LacX"/>
</dbReference>
<dbReference type="Proteomes" id="UP000515909">
    <property type="component" value="Chromosome"/>
</dbReference>
<evidence type="ECO:0000313" key="3">
    <source>
        <dbReference type="Proteomes" id="UP000469440"/>
    </source>
</evidence>
<name>A0A6N8I4V4_9FIRM</name>
<keyword evidence="3" id="KW-1185">Reference proteome</keyword>
<dbReference type="InterPro" id="IPR014718">
    <property type="entry name" value="GH-type_carb-bd"/>
</dbReference>
<dbReference type="KEGG" id="cfem:HCR03_02870"/>
<dbReference type="EMBL" id="VWXL01000108">
    <property type="protein sequence ID" value="MVB12995.1"/>
    <property type="molecule type" value="Genomic_DNA"/>
</dbReference>
<sequence>MKDTISNQNITADFNTFGGELISLRCSDLEYLWQGDKTYWGGQAPVLFPIVGCLRNKQAVTASRRICRMERHGVARKREFVLKDKSEDSITFALRSDLETKERFPYDFELEIQYFLLGKSLTTRYTVCNPGNSDLPFQIGGHPGFRCPLTAGELFEDYIVEFEYPETADCPSPDSQTGLVDLCRRRAILKNESVLKLNHHLFENDALIFDSLRSDAVKLFCPKTGRGIQMEFHDFKYFLIWSSSNGGPFVALEPWSGLPTCADEGDSFEKKRGMTLLPPGQSKSFHYTIEIIGS</sequence>
<dbReference type="InterPro" id="IPR011013">
    <property type="entry name" value="Gal_mutarotase_sf_dom"/>
</dbReference>
<dbReference type="GO" id="GO:0005975">
    <property type="term" value="P:carbohydrate metabolic process"/>
    <property type="evidence" value="ECO:0007669"/>
    <property type="project" value="InterPro"/>
</dbReference>
<evidence type="ECO:0000313" key="2">
    <source>
        <dbReference type="EMBL" id="QNK41263.1"/>
    </source>
</evidence>